<evidence type="ECO:0000256" key="1">
    <source>
        <dbReference type="SAM" id="MobiDB-lite"/>
    </source>
</evidence>
<comment type="caution">
    <text evidence="2">The sequence shown here is derived from an EMBL/GenBank/DDBJ whole genome shotgun (WGS) entry which is preliminary data.</text>
</comment>
<dbReference type="OrthoDB" id="122661at2"/>
<evidence type="ECO:0000313" key="3">
    <source>
        <dbReference type="Proteomes" id="UP000269669"/>
    </source>
</evidence>
<keyword evidence="3" id="KW-1185">Reference proteome</keyword>
<dbReference type="EMBL" id="RSDW01000001">
    <property type="protein sequence ID" value="RSL16418.1"/>
    <property type="molecule type" value="Genomic_DNA"/>
</dbReference>
<dbReference type="AlphaFoldDB" id="A0A428MHN5"/>
<organism evidence="2 3">
    <name type="scientific">Edaphobacter aggregans</name>
    <dbReference type="NCBI Taxonomy" id="570835"/>
    <lineage>
        <taxon>Bacteria</taxon>
        <taxon>Pseudomonadati</taxon>
        <taxon>Acidobacteriota</taxon>
        <taxon>Terriglobia</taxon>
        <taxon>Terriglobales</taxon>
        <taxon>Acidobacteriaceae</taxon>
        <taxon>Edaphobacter</taxon>
    </lineage>
</organism>
<accession>A0A428MHN5</accession>
<gene>
    <name evidence="2" type="ORF">EDE15_1931</name>
</gene>
<feature type="compositionally biased region" description="Polar residues" evidence="1">
    <location>
        <begin position="62"/>
        <end position="74"/>
    </location>
</feature>
<protein>
    <submittedName>
        <fullName evidence="2">Uncharacterized protein</fullName>
    </submittedName>
</protein>
<reference evidence="2 3" key="1">
    <citation type="submission" date="2018-12" db="EMBL/GenBank/DDBJ databases">
        <title>Sequencing of bacterial isolates from soil warming experiment in Harvard Forest, Massachusetts, USA.</title>
        <authorList>
            <person name="Deangelis K."/>
        </authorList>
    </citation>
    <scope>NUCLEOTIDE SEQUENCE [LARGE SCALE GENOMIC DNA]</scope>
    <source>
        <strain evidence="2 3">EB153</strain>
    </source>
</reference>
<sequence length="74" mass="7405">MSAKNDAPRSSVQTHTPDAKEVAEQPSGPLGDNPGTAGPGQTAVRSKTPENAAGHINPSAPEDSNTTPGSTGKK</sequence>
<proteinExistence type="predicted"/>
<feature type="region of interest" description="Disordered" evidence="1">
    <location>
        <begin position="1"/>
        <end position="74"/>
    </location>
</feature>
<name>A0A428MHN5_9BACT</name>
<evidence type="ECO:0000313" key="2">
    <source>
        <dbReference type="EMBL" id="RSL16418.1"/>
    </source>
</evidence>
<dbReference type="Proteomes" id="UP000269669">
    <property type="component" value="Unassembled WGS sequence"/>
</dbReference>
<dbReference type="RefSeq" id="WP_125485025.1">
    <property type="nucleotide sequence ID" value="NZ_RSDW01000001.1"/>
</dbReference>